<evidence type="ECO:0000313" key="3">
    <source>
        <dbReference type="Proteomes" id="UP001432039"/>
    </source>
</evidence>
<sequence>MTKTTKHHPAPTSPSEAPGESGDPEAREEAEEAVLPDTHEGEAGGASTPSSDAQRRAGKNAKTVPTGTPEREP</sequence>
<dbReference type="Proteomes" id="UP001432039">
    <property type="component" value="Chromosome"/>
</dbReference>
<protein>
    <submittedName>
        <fullName evidence="2">Uncharacterized protein</fullName>
    </submittedName>
</protein>
<dbReference type="RefSeq" id="WP_328965460.1">
    <property type="nucleotide sequence ID" value="NZ_CP108090.1"/>
</dbReference>
<feature type="compositionally biased region" description="Acidic residues" evidence="1">
    <location>
        <begin position="22"/>
        <end position="34"/>
    </location>
</feature>
<accession>A0ABZ1TNZ2</accession>
<organism evidence="2 3">
    <name type="scientific">Streptomyces virginiae</name>
    <name type="common">Streptomyces cinnamonensis</name>
    <dbReference type="NCBI Taxonomy" id="1961"/>
    <lineage>
        <taxon>Bacteria</taxon>
        <taxon>Bacillati</taxon>
        <taxon>Actinomycetota</taxon>
        <taxon>Actinomycetes</taxon>
        <taxon>Kitasatosporales</taxon>
        <taxon>Streptomycetaceae</taxon>
        <taxon>Streptomyces</taxon>
    </lineage>
</organism>
<evidence type="ECO:0000256" key="1">
    <source>
        <dbReference type="SAM" id="MobiDB-lite"/>
    </source>
</evidence>
<dbReference type="EMBL" id="CP108090">
    <property type="protein sequence ID" value="WUQ17235.1"/>
    <property type="molecule type" value="Genomic_DNA"/>
</dbReference>
<proteinExistence type="predicted"/>
<gene>
    <name evidence="2" type="ORF">OG517_40850</name>
</gene>
<keyword evidence="3" id="KW-1185">Reference proteome</keyword>
<reference evidence="2" key="1">
    <citation type="submission" date="2022-10" db="EMBL/GenBank/DDBJ databases">
        <title>The complete genomes of actinobacterial strains from the NBC collection.</title>
        <authorList>
            <person name="Joergensen T.S."/>
            <person name="Alvarez Arevalo M."/>
            <person name="Sterndorff E.B."/>
            <person name="Faurdal D."/>
            <person name="Vuksanovic O."/>
            <person name="Mourched A.-S."/>
            <person name="Charusanti P."/>
            <person name="Shaw S."/>
            <person name="Blin K."/>
            <person name="Weber T."/>
        </authorList>
    </citation>
    <scope>NUCLEOTIDE SEQUENCE</scope>
    <source>
        <strain evidence="2">NBC_00248</strain>
    </source>
</reference>
<evidence type="ECO:0000313" key="2">
    <source>
        <dbReference type="EMBL" id="WUQ17235.1"/>
    </source>
</evidence>
<feature type="region of interest" description="Disordered" evidence="1">
    <location>
        <begin position="1"/>
        <end position="73"/>
    </location>
</feature>
<name>A0ABZ1TNZ2_STRVG</name>